<evidence type="ECO:0000313" key="15">
    <source>
        <dbReference type="EMBL" id="KEI69549.1"/>
    </source>
</evidence>
<dbReference type="AlphaFoldDB" id="A0A081K5X3"/>
<evidence type="ECO:0000256" key="7">
    <source>
        <dbReference type="ARBA" id="ARBA00022723"/>
    </source>
</evidence>
<sequence>MSNSDKYPVLMRLMHWIVGLLILGIIGAGWYMVGLDDSVSYKYDIYHWHKSFGVLIIFLLFARLVIRWASKVPKLPDSIPAYQRKLGTLVHWLLYLFMFLVPVSGYMMSDAGGRDVPLFNLVMPSFLEKNPELAGRLHDMHVIIPYVLLGIVVLHTLGAIKHRFFDKPEHDVLRRML</sequence>
<dbReference type="Gene3D" id="1.20.950.20">
    <property type="entry name" value="Transmembrane di-heme cytochromes, Chain C"/>
    <property type="match status" value="1"/>
</dbReference>
<comment type="similarity">
    <text evidence="12">Belongs to the cytochrome b561 family.</text>
</comment>
<keyword evidence="5" id="KW-0349">Heme</keyword>
<dbReference type="Proteomes" id="UP000027997">
    <property type="component" value="Unassembled WGS sequence"/>
</dbReference>
<dbReference type="PANTHER" id="PTHR30529:SF1">
    <property type="entry name" value="CYTOCHROME B561 HOMOLOG 2"/>
    <property type="match status" value="1"/>
</dbReference>
<keyword evidence="4" id="KW-1003">Cell membrane</keyword>
<keyword evidence="11 13" id="KW-0472">Membrane</keyword>
<evidence type="ECO:0000256" key="6">
    <source>
        <dbReference type="ARBA" id="ARBA00022692"/>
    </source>
</evidence>
<evidence type="ECO:0000256" key="10">
    <source>
        <dbReference type="ARBA" id="ARBA00023004"/>
    </source>
</evidence>
<dbReference type="GO" id="GO:0009055">
    <property type="term" value="F:electron transfer activity"/>
    <property type="evidence" value="ECO:0007669"/>
    <property type="project" value="InterPro"/>
</dbReference>
<evidence type="ECO:0000256" key="8">
    <source>
        <dbReference type="ARBA" id="ARBA00022982"/>
    </source>
</evidence>
<dbReference type="EMBL" id="JOJP01000001">
    <property type="protein sequence ID" value="KEI69549.1"/>
    <property type="molecule type" value="Genomic_DNA"/>
</dbReference>
<evidence type="ECO:0000256" key="11">
    <source>
        <dbReference type="ARBA" id="ARBA00023136"/>
    </source>
</evidence>
<dbReference type="InterPro" id="IPR016174">
    <property type="entry name" value="Di-haem_cyt_TM"/>
</dbReference>
<comment type="cofactor">
    <cofactor evidence="1">
        <name>heme b</name>
        <dbReference type="ChEBI" id="CHEBI:60344"/>
    </cofactor>
</comment>
<evidence type="ECO:0000313" key="16">
    <source>
        <dbReference type="Proteomes" id="UP000027997"/>
    </source>
</evidence>
<feature type="transmembrane region" description="Helical" evidence="13">
    <location>
        <begin position="12"/>
        <end position="33"/>
    </location>
</feature>
<organism evidence="15 16">
    <name type="scientific">Endozoicomonas elysicola</name>
    <dbReference type="NCBI Taxonomy" id="305900"/>
    <lineage>
        <taxon>Bacteria</taxon>
        <taxon>Pseudomonadati</taxon>
        <taxon>Pseudomonadota</taxon>
        <taxon>Gammaproteobacteria</taxon>
        <taxon>Oceanospirillales</taxon>
        <taxon>Endozoicomonadaceae</taxon>
        <taxon>Endozoicomonas</taxon>
    </lineage>
</organism>
<name>A0A081K5X3_9GAMM</name>
<keyword evidence="10" id="KW-0408">Iron</keyword>
<evidence type="ECO:0000256" key="9">
    <source>
        <dbReference type="ARBA" id="ARBA00022989"/>
    </source>
</evidence>
<keyword evidence="3" id="KW-0813">Transport</keyword>
<keyword evidence="6 13" id="KW-0812">Transmembrane</keyword>
<dbReference type="eggNOG" id="COG3038">
    <property type="taxonomic scope" value="Bacteria"/>
</dbReference>
<proteinExistence type="inferred from homology"/>
<protein>
    <recommendedName>
        <fullName evidence="14">Cytochrome b561 bacterial/Ni-hydrogenase domain-containing protein</fullName>
    </recommendedName>
</protein>
<feature type="domain" description="Cytochrome b561 bacterial/Ni-hydrogenase" evidence="14">
    <location>
        <begin position="7"/>
        <end position="177"/>
    </location>
</feature>
<dbReference type="InterPro" id="IPR011577">
    <property type="entry name" value="Cyt_b561_bac/Ni-Hgenase"/>
</dbReference>
<keyword evidence="7" id="KW-0479">Metal-binding</keyword>
<dbReference type="RefSeq" id="WP_020582018.1">
    <property type="nucleotide sequence ID" value="NZ_JOJP01000001.1"/>
</dbReference>
<evidence type="ECO:0000256" key="1">
    <source>
        <dbReference type="ARBA" id="ARBA00001970"/>
    </source>
</evidence>
<reference evidence="15 16" key="1">
    <citation type="submission" date="2014-06" db="EMBL/GenBank/DDBJ databases">
        <title>Whole Genome Sequences of Three Symbiotic Endozoicomonas Bacteria.</title>
        <authorList>
            <person name="Neave M.J."/>
            <person name="Apprill A."/>
            <person name="Voolstra C.R."/>
        </authorList>
    </citation>
    <scope>NUCLEOTIDE SEQUENCE [LARGE SCALE GENOMIC DNA]</scope>
    <source>
        <strain evidence="15 16">DSM 22380</strain>
    </source>
</reference>
<evidence type="ECO:0000256" key="4">
    <source>
        <dbReference type="ARBA" id="ARBA00022475"/>
    </source>
</evidence>
<gene>
    <name evidence="15" type="ORF">GV64_01270</name>
</gene>
<keyword evidence="8" id="KW-0249">Electron transport</keyword>
<comment type="caution">
    <text evidence="15">The sequence shown here is derived from an EMBL/GenBank/DDBJ whole genome shotgun (WGS) entry which is preliminary data.</text>
</comment>
<dbReference type="STRING" id="305900.GV64_01270"/>
<dbReference type="GO" id="GO:0020037">
    <property type="term" value="F:heme binding"/>
    <property type="evidence" value="ECO:0007669"/>
    <property type="project" value="TreeGrafter"/>
</dbReference>
<keyword evidence="16" id="KW-1185">Reference proteome</keyword>
<evidence type="ECO:0000256" key="12">
    <source>
        <dbReference type="ARBA" id="ARBA00037975"/>
    </source>
</evidence>
<dbReference type="InterPro" id="IPR052168">
    <property type="entry name" value="Cytochrome_b561_oxidase"/>
</dbReference>
<evidence type="ECO:0000256" key="5">
    <source>
        <dbReference type="ARBA" id="ARBA00022617"/>
    </source>
</evidence>
<comment type="subcellular location">
    <subcellularLocation>
        <location evidence="2">Cell membrane</location>
        <topology evidence="2">Multi-pass membrane protein</topology>
    </subcellularLocation>
</comment>
<dbReference type="SUPFAM" id="SSF81342">
    <property type="entry name" value="Transmembrane di-heme cytochromes"/>
    <property type="match status" value="1"/>
</dbReference>
<keyword evidence="9 13" id="KW-1133">Transmembrane helix</keyword>
<dbReference type="PANTHER" id="PTHR30529">
    <property type="entry name" value="CYTOCHROME B561"/>
    <property type="match status" value="1"/>
</dbReference>
<dbReference type="GO" id="GO:0022904">
    <property type="term" value="P:respiratory electron transport chain"/>
    <property type="evidence" value="ECO:0007669"/>
    <property type="project" value="InterPro"/>
</dbReference>
<evidence type="ECO:0000256" key="13">
    <source>
        <dbReference type="SAM" id="Phobius"/>
    </source>
</evidence>
<evidence type="ECO:0000259" key="14">
    <source>
        <dbReference type="Pfam" id="PF01292"/>
    </source>
</evidence>
<evidence type="ECO:0000256" key="3">
    <source>
        <dbReference type="ARBA" id="ARBA00022448"/>
    </source>
</evidence>
<dbReference type="Pfam" id="PF01292">
    <property type="entry name" value="Ni_hydr_CYTB"/>
    <property type="match status" value="1"/>
</dbReference>
<accession>A0A081K5X3</accession>
<dbReference type="GO" id="GO:0046872">
    <property type="term" value="F:metal ion binding"/>
    <property type="evidence" value="ECO:0007669"/>
    <property type="project" value="UniProtKB-KW"/>
</dbReference>
<evidence type="ECO:0000256" key="2">
    <source>
        <dbReference type="ARBA" id="ARBA00004651"/>
    </source>
</evidence>
<feature type="transmembrane region" description="Helical" evidence="13">
    <location>
        <begin position="143"/>
        <end position="160"/>
    </location>
</feature>
<feature type="transmembrane region" description="Helical" evidence="13">
    <location>
        <begin position="86"/>
        <end position="108"/>
    </location>
</feature>
<feature type="transmembrane region" description="Helical" evidence="13">
    <location>
        <begin position="45"/>
        <end position="66"/>
    </location>
</feature>
<dbReference type="GO" id="GO:0005886">
    <property type="term" value="C:plasma membrane"/>
    <property type="evidence" value="ECO:0007669"/>
    <property type="project" value="UniProtKB-SubCell"/>
</dbReference>